<dbReference type="AlphaFoldDB" id="A0A016QQX1"/>
<keyword evidence="8" id="KW-1185">Reference proteome</keyword>
<dbReference type="Proteomes" id="UP000020492">
    <property type="component" value="Unassembled WGS sequence"/>
</dbReference>
<keyword evidence="3 6" id="KW-0812">Transmembrane</keyword>
<evidence type="ECO:0000256" key="6">
    <source>
        <dbReference type="SAM" id="Phobius"/>
    </source>
</evidence>
<evidence type="ECO:0000256" key="5">
    <source>
        <dbReference type="ARBA" id="ARBA00023136"/>
    </source>
</evidence>
<reference evidence="7 8" key="1">
    <citation type="submission" date="2014-03" db="EMBL/GenBank/DDBJ databases">
        <title>Draft genome sequence of Deinococcus phoenicis 1P10ME.</title>
        <authorList>
            <person name="Stepanov V.G."/>
            <person name="Vaishampayan P."/>
            <person name="Venkateswaran K."/>
            <person name="Fox G.E."/>
        </authorList>
    </citation>
    <scope>NUCLEOTIDE SEQUENCE [LARGE SCALE GENOMIC DNA]</scope>
    <source>
        <strain evidence="7 8">1P10ME</strain>
    </source>
</reference>
<proteinExistence type="predicted"/>
<feature type="transmembrane region" description="Helical" evidence="6">
    <location>
        <begin position="401"/>
        <end position="423"/>
    </location>
</feature>
<dbReference type="STRING" id="1476583.DEIPH_ctg026orf0053"/>
<feature type="transmembrane region" description="Helical" evidence="6">
    <location>
        <begin position="267"/>
        <end position="288"/>
    </location>
</feature>
<dbReference type="GO" id="GO:0005886">
    <property type="term" value="C:plasma membrane"/>
    <property type="evidence" value="ECO:0007669"/>
    <property type="project" value="UniProtKB-SubCell"/>
</dbReference>
<dbReference type="OrthoDB" id="109075at2"/>
<comment type="subcellular location">
    <subcellularLocation>
        <location evidence="1">Cell membrane</location>
        <topology evidence="1">Multi-pass membrane protein</topology>
    </subcellularLocation>
</comment>
<keyword evidence="2" id="KW-1003">Cell membrane</keyword>
<dbReference type="Pfam" id="PF13440">
    <property type="entry name" value="Polysacc_synt_3"/>
    <property type="match status" value="1"/>
</dbReference>
<feature type="transmembrane region" description="Helical" evidence="6">
    <location>
        <begin position="21"/>
        <end position="42"/>
    </location>
</feature>
<dbReference type="PANTHER" id="PTHR30250:SF28">
    <property type="entry name" value="POLYSACCHARIDE BIOSYNTHESIS PROTEIN"/>
    <property type="match status" value="1"/>
</dbReference>
<dbReference type="eggNOG" id="COG2244">
    <property type="taxonomic scope" value="Bacteria"/>
</dbReference>
<evidence type="ECO:0000256" key="3">
    <source>
        <dbReference type="ARBA" id="ARBA00022692"/>
    </source>
</evidence>
<sequence>MSAWGAPLKRLLPRSRFARSVALLAGGTAVGQAISILASPLLTRLYLPGDFGLLALYASLLSVLLPSISLQYQEAIPLPAEEEDALHLLALSLVTLLVLSGLVGLIILLFGGPLVRWANLPALRPYLWLLPVGLIFAGTYQVMSLWVLRQQLFPALARTRVQQGLSALVTQALLGLLHAGPWGLLTGDIVGRTSGVLSLWRSAVPRRFLHGLNVAGMVRMAVRYRRFPLVSSVSALFNGIGLHYPPIIFAALYGSQTVGWLFLTERVLGLPMNVIGNAIGNVFFGQAAQLVHQDPQALARLHASLTFKLLLLSALPTLAIMLLAPSVFALVFGESWREAGVYAQILAPAAVFRLMSSPLTSIFTVTERLEMHLWWDVTRFVAVLAPLYLAHALQLSARAAVVGYALGQLLSYLLLVGLSRYVVLRGIKGTKHA</sequence>
<organism evidence="7 8">
    <name type="scientific">Deinococcus phoenicis</name>
    <dbReference type="NCBI Taxonomy" id="1476583"/>
    <lineage>
        <taxon>Bacteria</taxon>
        <taxon>Thermotogati</taxon>
        <taxon>Deinococcota</taxon>
        <taxon>Deinococci</taxon>
        <taxon>Deinococcales</taxon>
        <taxon>Deinococcaceae</taxon>
        <taxon>Deinococcus</taxon>
    </lineage>
</organism>
<feature type="transmembrane region" description="Helical" evidence="6">
    <location>
        <begin position="345"/>
        <end position="365"/>
    </location>
</feature>
<evidence type="ECO:0008006" key="9">
    <source>
        <dbReference type="Google" id="ProtNLM"/>
    </source>
</evidence>
<feature type="transmembrane region" description="Helical" evidence="6">
    <location>
        <begin position="126"/>
        <end position="148"/>
    </location>
</feature>
<evidence type="ECO:0000313" key="8">
    <source>
        <dbReference type="Proteomes" id="UP000020492"/>
    </source>
</evidence>
<feature type="transmembrane region" description="Helical" evidence="6">
    <location>
        <begin position="377"/>
        <end position="395"/>
    </location>
</feature>
<feature type="transmembrane region" description="Helical" evidence="6">
    <location>
        <begin position="309"/>
        <end position="333"/>
    </location>
</feature>
<dbReference type="RefSeq" id="WP_051517270.1">
    <property type="nucleotide sequence ID" value="NZ_JHAC01000026.1"/>
</dbReference>
<evidence type="ECO:0000256" key="4">
    <source>
        <dbReference type="ARBA" id="ARBA00022989"/>
    </source>
</evidence>
<feature type="transmembrane region" description="Helical" evidence="6">
    <location>
        <begin position="85"/>
        <end position="114"/>
    </location>
</feature>
<feature type="transmembrane region" description="Helical" evidence="6">
    <location>
        <begin position="227"/>
        <end position="247"/>
    </location>
</feature>
<dbReference type="PATRIC" id="fig|1476583.3.peg.1789"/>
<dbReference type="InterPro" id="IPR050833">
    <property type="entry name" value="Poly_Biosynth_Transport"/>
</dbReference>
<dbReference type="EMBL" id="JHAC01000026">
    <property type="protein sequence ID" value="EYB68149.1"/>
    <property type="molecule type" value="Genomic_DNA"/>
</dbReference>
<keyword evidence="5 6" id="KW-0472">Membrane</keyword>
<evidence type="ECO:0000313" key="7">
    <source>
        <dbReference type="EMBL" id="EYB68149.1"/>
    </source>
</evidence>
<comment type="caution">
    <text evidence="7">The sequence shown here is derived from an EMBL/GenBank/DDBJ whole genome shotgun (WGS) entry which is preliminary data.</text>
</comment>
<evidence type="ECO:0000256" key="1">
    <source>
        <dbReference type="ARBA" id="ARBA00004651"/>
    </source>
</evidence>
<protein>
    <recommendedName>
        <fullName evidence="9">Polysaccharide biosynthesis protein</fullName>
    </recommendedName>
</protein>
<feature type="transmembrane region" description="Helical" evidence="6">
    <location>
        <begin position="54"/>
        <end position="73"/>
    </location>
</feature>
<name>A0A016QQX1_9DEIO</name>
<dbReference type="PANTHER" id="PTHR30250">
    <property type="entry name" value="PST FAMILY PREDICTED COLANIC ACID TRANSPORTER"/>
    <property type="match status" value="1"/>
</dbReference>
<accession>A0A016QQX1</accession>
<gene>
    <name evidence="7" type="ORF">DEIPH_ctg026orf0053</name>
</gene>
<evidence type="ECO:0000256" key="2">
    <source>
        <dbReference type="ARBA" id="ARBA00022475"/>
    </source>
</evidence>
<keyword evidence="4 6" id="KW-1133">Transmembrane helix</keyword>